<evidence type="ECO:0000256" key="4">
    <source>
        <dbReference type="SAM" id="SignalP"/>
    </source>
</evidence>
<feature type="signal peptide" evidence="4">
    <location>
        <begin position="1"/>
        <end position="18"/>
    </location>
</feature>
<dbReference type="Pfam" id="PF02902">
    <property type="entry name" value="Peptidase_C48"/>
    <property type="match status" value="1"/>
</dbReference>
<keyword evidence="4" id="KW-0732">Signal</keyword>
<gene>
    <name evidence="6" type="ORF">CISIN_1g038478mg</name>
</gene>
<dbReference type="InterPro" id="IPR003653">
    <property type="entry name" value="Peptidase_C48_C"/>
</dbReference>
<organism evidence="6 7">
    <name type="scientific">Citrus sinensis</name>
    <name type="common">Sweet orange</name>
    <name type="synonym">Citrus aurantium var. sinensis</name>
    <dbReference type="NCBI Taxonomy" id="2711"/>
    <lineage>
        <taxon>Eukaryota</taxon>
        <taxon>Viridiplantae</taxon>
        <taxon>Streptophyta</taxon>
        <taxon>Embryophyta</taxon>
        <taxon>Tracheophyta</taxon>
        <taxon>Spermatophyta</taxon>
        <taxon>Magnoliopsida</taxon>
        <taxon>eudicotyledons</taxon>
        <taxon>Gunneridae</taxon>
        <taxon>Pentapetalae</taxon>
        <taxon>rosids</taxon>
        <taxon>malvids</taxon>
        <taxon>Sapindales</taxon>
        <taxon>Rutaceae</taxon>
        <taxon>Aurantioideae</taxon>
        <taxon>Citrus</taxon>
    </lineage>
</organism>
<dbReference type="EMBL" id="KK784918">
    <property type="protein sequence ID" value="KDO62589.1"/>
    <property type="molecule type" value="Genomic_DNA"/>
</dbReference>
<dbReference type="GO" id="GO:0008234">
    <property type="term" value="F:cysteine-type peptidase activity"/>
    <property type="evidence" value="ECO:0007669"/>
    <property type="project" value="InterPro"/>
</dbReference>
<sequence length="228" mass="26334">FLIKSLFNLLATVCGVEKLQERVLRNACDIDTLHEDVVMRDFYMKDVGKCAKIFVPVNHGFCHWYLLIIFIPEMRAEIWDPNPSTLTSKMFNSEAKTILRSLDKILNGDARKVLAAGTKFEHFTVLQVTEFAVIPESYNYGVLILLMMQRGGKWLQNPTFQCDFDTERSQLVLQLLTSIVNSIKEKVMEKSRDYNMANKITSELMCAAVENKYLKNLRKSRKMGHGRR</sequence>
<dbReference type="PROSITE" id="PS50600">
    <property type="entry name" value="ULP_PROTEASE"/>
    <property type="match status" value="1"/>
</dbReference>
<evidence type="ECO:0000256" key="1">
    <source>
        <dbReference type="ARBA" id="ARBA00005234"/>
    </source>
</evidence>
<dbReference type="GO" id="GO:0006508">
    <property type="term" value="P:proteolysis"/>
    <property type="evidence" value="ECO:0007669"/>
    <property type="project" value="UniProtKB-KW"/>
</dbReference>
<evidence type="ECO:0000259" key="5">
    <source>
        <dbReference type="PROSITE" id="PS50600"/>
    </source>
</evidence>
<dbReference type="Gene3D" id="3.40.395.10">
    <property type="entry name" value="Adenoviral Proteinase, Chain A"/>
    <property type="match status" value="1"/>
</dbReference>
<evidence type="ECO:0000313" key="7">
    <source>
        <dbReference type="Proteomes" id="UP000027120"/>
    </source>
</evidence>
<comment type="similarity">
    <text evidence="1">Belongs to the peptidase C48 family.</text>
</comment>
<dbReference type="Proteomes" id="UP000027120">
    <property type="component" value="Unassembled WGS sequence"/>
</dbReference>
<dbReference type="AlphaFoldDB" id="A0A067F5B8"/>
<accession>A0A067F5B8</accession>
<feature type="non-terminal residue" evidence="6">
    <location>
        <position position="1"/>
    </location>
</feature>
<feature type="chain" id="PRO_5001636951" description="Ubiquitin-like protease family profile domain-containing protein" evidence="4">
    <location>
        <begin position="19"/>
        <end position="228"/>
    </location>
</feature>
<proteinExistence type="inferred from homology"/>
<evidence type="ECO:0000256" key="2">
    <source>
        <dbReference type="ARBA" id="ARBA00022670"/>
    </source>
</evidence>
<feature type="non-terminal residue" evidence="6">
    <location>
        <position position="228"/>
    </location>
</feature>
<keyword evidence="3" id="KW-0378">Hydrolase</keyword>
<feature type="domain" description="Ubiquitin-like protease family profile" evidence="5">
    <location>
        <begin position="1"/>
        <end position="217"/>
    </location>
</feature>
<evidence type="ECO:0000313" key="6">
    <source>
        <dbReference type="EMBL" id="KDO62589.1"/>
    </source>
</evidence>
<name>A0A067F5B8_CITSI</name>
<reference evidence="6 7" key="1">
    <citation type="submission" date="2014-04" db="EMBL/GenBank/DDBJ databases">
        <authorList>
            <consortium name="International Citrus Genome Consortium"/>
            <person name="Gmitter F."/>
            <person name="Chen C."/>
            <person name="Farmerie W."/>
            <person name="Harkins T."/>
            <person name="Desany B."/>
            <person name="Mohiuddin M."/>
            <person name="Kodira C."/>
            <person name="Borodovsky M."/>
            <person name="Lomsadze A."/>
            <person name="Burns P."/>
            <person name="Jenkins J."/>
            <person name="Prochnik S."/>
            <person name="Shu S."/>
            <person name="Chapman J."/>
            <person name="Pitluck S."/>
            <person name="Schmutz J."/>
            <person name="Rokhsar D."/>
        </authorList>
    </citation>
    <scope>NUCLEOTIDE SEQUENCE</scope>
</reference>
<evidence type="ECO:0000256" key="3">
    <source>
        <dbReference type="ARBA" id="ARBA00022801"/>
    </source>
</evidence>
<dbReference type="InterPro" id="IPR038765">
    <property type="entry name" value="Papain-like_cys_pep_sf"/>
</dbReference>
<protein>
    <recommendedName>
        <fullName evidence="5">Ubiquitin-like protease family profile domain-containing protein</fullName>
    </recommendedName>
</protein>
<dbReference type="SUPFAM" id="SSF54001">
    <property type="entry name" value="Cysteine proteinases"/>
    <property type="match status" value="1"/>
</dbReference>
<keyword evidence="2" id="KW-0645">Protease</keyword>
<keyword evidence="7" id="KW-1185">Reference proteome</keyword>